<comment type="caution">
    <text evidence="1">The sequence shown here is derived from an EMBL/GenBank/DDBJ whole genome shotgun (WGS) entry which is preliminary data.</text>
</comment>
<organism evidence="1 2">
    <name type="scientific">Pedobacter duraquae</name>
    <dbReference type="NCBI Taxonomy" id="425511"/>
    <lineage>
        <taxon>Bacteria</taxon>
        <taxon>Pseudomonadati</taxon>
        <taxon>Bacteroidota</taxon>
        <taxon>Sphingobacteriia</taxon>
        <taxon>Sphingobacteriales</taxon>
        <taxon>Sphingobacteriaceae</taxon>
        <taxon>Pedobacter</taxon>
    </lineage>
</organism>
<dbReference type="AlphaFoldDB" id="A0A4R6IQ42"/>
<dbReference type="OrthoDB" id="1093345at2"/>
<gene>
    <name evidence="1" type="ORF">CLV32_0692</name>
</gene>
<dbReference type="Proteomes" id="UP000295499">
    <property type="component" value="Unassembled WGS sequence"/>
</dbReference>
<reference evidence="1 2" key="1">
    <citation type="submission" date="2019-03" db="EMBL/GenBank/DDBJ databases">
        <title>Genomic Encyclopedia of Archaeal and Bacterial Type Strains, Phase II (KMG-II): from individual species to whole genera.</title>
        <authorList>
            <person name="Goeker M."/>
        </authorList>
    </citation>
    <scope>NUCLEOTIDE SEQUENCE [LARGE SCALE GENOMIC DNA]</scope>
    <source>
        <strain evidence="1 2">DSM 19034</strain>
    </source>
</reference>
<evidence type="ECO:0000313" key="1">
    <source>
        <dbReference type="EMBL" id="TDO24403.1"/>
    </source>
</evidence>
<dbReference type="RefSeq" id="WP_133552359.1">
    <property type="nucleotide sequence ID" value="NZ_SNWM01000001.1"/>
</dbReference>
<name>A0A4R6IQ42_9SPHI</name>
<keyword evidence="2" id="KW-1185">Reference proteome</keyword>
<evidence type="ECO:0008006" key="3">
    <source>
        <dbReference type="Google" id="ProtNLM"/>
    </source>
</evidence>
<protein>
    <recommendedName>
        <fullName evidence="3">DUF3352 domain-containing protein</fullName>
    </recommendedName>
</protein>
<sequence length="517" mass="59161">MKRIYFTLTILFLVIAGMAYLYFSRLNIVAGNKDSALEIATQNAAILYRVENDARILDILDGQDLFFKLIGKEKAGLLTAVRQTFLSNPTMAAALEHKTVYISILPGNKHTIDFLICTQLTKTEQHLLITLINKRKVNENTLYAKISGQEGTFFVNIDKDVLLISNSSEALKVMPVIERKEDNPFVNFILSNDKLTKNSLANVYINYNILPELLKSVTPNINKEEFEALRGLNAYTHLSYNFSKTNIFFSGETTLKNDSGYLGLFLNTIPQKLQITGLLPQHTASYALYNVGNYSEWLVGFREWFLKQKGNTDIAERVQSQHTKYHIQLDDTFPKYTYNQFMTFQLRQGQKLGAVSLVNGDKLNQLLLDLSDDIDGTVRQFKEDNILFYYFGTPFKKFRRPFFVIKDNYLICANYASNLQDFIRDYQDNRLLVNQPEYTALFNQLPNTTSILYYLNTNEGAPTINNLIYPSFRNHVNSDNGLQNFGAFVFQISANKESFQTNLLIPSKLPTLGKDTL</sequence>
<proteinExistence type="predicted"/>
<dbReference type="EMBL" id="SNWM01000001">
    <property type="protein sequence ID" value="TDO24403.1"/>
    <property type="molecule type" value="Genomic_DNA"/>
</dbReference>
<accession>A0A4R6IQ42</accession>
<evidence type="ECO:0000313" key="2">
    <source>
        <dbReference type="Proteomes" id="UP000295499"/>
    </source>
</evidence>